<reference evidence="2" key="1">
    <citation type="journal article" date="2019" name="Int. J. Syst. Evol. Microbiol.">
        <title>The Global Catalogue of Microorganisms (GCM) 10K type strain sequencing project: providing services to taxonomists for standard genome sequencing and annotation.</title>
        <authorList>
            <consortium name="The Broad Institute Genomics Platform"/>
            <consortium name="The Broad Institute Genome Sequencing Center for Infectious Disease"/>
            <person name="Wu L."/>
            <person name="Ma J."/>
        </authorList>
    </citation>
    <scope>NUCLEOTIDE SEQUENCE [LARGE SCALE GENOMIC DNA]</scope>
    <source>
        <strain evidence="2">KCTC 52644</strain>
    </source>
</reference>
<proteinExistence type="predicted"/>
<dbReference type="RefSeq" id="WP_379807269.1">
    <property type="nucleotide sequence ID" value="NZ_JBHUOL010000018.1"/>
</dbReference>
<dbReference type="InterPro" id="IPR052036">
    <property type="entry name" value="Hydrolase/PRTase-associated"/>
</dbReference>
<organism evidence="1 2">
    <name type="scientific">Flavobacterium ardleyense</name>
    <dbReference type="NCBI Taxonomy" id="2038737"/>
    <lineage>
        <taxon>Bacteria</taxon>
        <taxon>Pseudomonadati</taxon>
        <taxon>Bacteroidota</taxon>
        <taxon>Flavobacteriia</taxon>
        <taxon>Flavobacteriales</taxon>
        <taxon>Flavobacteriaceae</taxon>
        <taxon>Flavobacterium</taxon>
    </lineage>
</organism>
<dbReference type="EMBL" id="JBHUOL010000018">
    <property type="protein sequence ID" value="MFD2909090.1"/>
    <property type="molecule type" value="Genomic_DNA"/>
</dbReference>
<dbReference type="PANTHER" id="PTHR31299:SF0">
    <property type="entry name" value="ESTERASE, PUTATIVE (AFU_ORTHOLOGUE AFUA_1G05850)-RELATED"/>
    <property type="match status" value="1"/>
</dbReference>
<dbReference type="Gene3D" id="3.40.1660.10">
    <property type="entry name" value="EreA-like (biosynthetic domain)"/>
    <property type="match status" value="1"/>
</dbReference>
<evidence type="ECO:0000313" key="1">
    <source>
        <dbReference type="EMBL" id="MFD2909090.1"/>
    </source>
</evidence>
<name>A0ABW5Z883_9FLAO</name>
<gene>
    <name evidence="1" type="ORF">ACFSX9_10100</name>
</gene>
<sequence>MFNRDLSTRPIDALIKEHLFSIYQTKEMKSFLEWYKDNRSKYGIKFKGCDDSYWVFYEVLSENLANISDKNLDLLMKNLSKNIKKGEKASFKKAAIFNTAVYNTIIAIEDYLESTNKLNDIIKETLFNGKNTYINFVNIKNNKIQSRDEIMADRISYLAKNKDNKIIVWAHNAHISNKILVDNEIGIMGRDLKEEFGTDYHSIGLMTLKGNFSYIDEKFINGDHLYAEKLEKSTIEASEFPLWEKKLALNGNAFYLNLLALKKELQTDDIIGSSKFIGYGKESSKDIYTITLLKYFDSLLFIENTNATTPLFN</sequence>
<accession>A0ABW5Z883</accession>
<evidence type="ECO:0000313" key="2">
    <source>
        <dbReference type="Proteomes" id="UP001597549"/>
    </source>
</evidence>
<keyword evidence="2" id="KW-1185">Reference proteome</keyword>
<comment type="caution">
    <text evidence="1">The sequence shown here is derived from an EMBL/GenBank/DDBJ whole genome shotgun (WGS) entry which is preliminary data.</text>
</comment>
<dbReference type="PANTHER" id="PTHR31299">
    <property type="entry name" value="ESTERASE, PUTATIVE (AFU_ORTHOLOGUE AFUA_1G05850)-RELATED"/>
    <property type="match status" value="1"/>
</dbReference>
<dbReference type="SUPFAM" id="SSF159501">
    <property type="entry name" value="EreA/ChaN-like"/>
    <property type="match status" value="1"/>
</dbReference>
<dbReference type="InterPro" id="IPR007815">
    <property type="entry name" value="Emycin_Estase"/>
</dbReference>
<dbReference type="Pfam" id="PF05139">
    <property type="entry name" value="Erythro_esteras"/>
    <property type="match status" value="1"/>
</dbReference>
<dbReference type="Proteomes" id="UP001597549">
    <property type="component" value="Unassembled WGS sequence"/>
</dbReference>
<protein>
    <submittedName>
        <fullName evidence="1">Erythromycin esterase family protein</fullName>
    </submittedName>
</protein>